<dbReference type="Proteomes" id="UP001162972">
    <property type="component" value="Chromosome 6"/>
</dbReference>
<dbReference type="EMBL" id="JAPFFJ010000016">
    <property type="protein sequence ID" value="KAJ6408555.1"/>
    <property type="molecule type" value="Genomic_DNA"/>
</dbReference>
<dbReference type="InterPro" id="IPR036047">
    <property type="entry name" value="F-box-like_dom_sf"/>
</dbReference>
<organism evidence="2 3">
    <name type="scientific">Salix udensis</name>
    <dbReference type="NCBI Taxonomy" id="889485"/>
    <lineage>
        <taxon>Eukaryota</taxon>
        <taxon>Viridiplantae</taxon>
        <taxon>Streptophyta</taxon>
        <taxon>Embryophyta</taxon>
        <taxon>Tracheophyta</taxon>
        <taxon>Spermatophyta</taxon>
        <taxon>Magnoliopsida</taxon>
        <taxon>eudicotyledons</taxon>
        <taxon>Gunneridae</taxon>
        <taxon>Pentapetalae</taxon>
        <taxon>rosids</taxon>
        <taxon>fabids</taxon>
        <taxon>Malpighiales</taxon>
        <taxon>Salicaceae</taxon>
        <taxon>Saliceae</taxon>
        <taxon>Salix</taxon>
    </lineage>
</organism>
<keyword evidence="3" id="KW-1185">Reference proteome</keyword>
<comment type="caution">
    <text evidence="2">The sequence shown here is derived from an EMBL/GenBank/DDBJ whole genome shotgun (WGS) entry which is preliminary data.</text>
</comment>
<dbReference type="AlphaFoldDB" id="A0AAD6JQU1"/>
<name>A0AAD6JQU1_9ROSI</name>
<dbReference type="PANTHER" id="PTHR31111">
    <property type="entry name" value="BNAA05G37150D PROTEIN-RELATED"/>
    <property type="match status" value="1"/>
</dbReference>
<sequence>MSATIPSDIISDILSRLPVKSLSRFKSVSKSMLAFLGDPEFVEQHLKKSNFEEPKSCPEVRLQSFSTLKMKNGAKPEGCHCPFHCA</sequence>
<evidence type="ECO:0000313" key="3">
    <source>
        <dbReference type="Proteomes" id="UP001162972"/>
    </source>
</evidence>
<dbReference type="Pfam" id="PF00646">
    <property type="entry name" value="F-box"/>
    <property type="match status" value="1"/>
</dbReference>
<feature type="domain" description="F-box" evidence="1">
    <location>
        <begin position="5"/>
        <end position="45"/>
    </location>
</feature>
<dbReference type="PANTHER" id="PTHR31111:SF138">
    <property type="entry name" value="F-BOX ASSOCIATED DOMAIN-CONTAINING PROTEIN"/>
    <property type="match status" value="1"/>
</dbReference>
<proteinExistence type="predicted"/>
<dbReference type="SMART" id="SM00256">
    <property type="entry name" value="FBOX"/>
    <property type="match status" value="1"/>
</dbReference>
<gene>
    <name evidence="2" type="ORF">OIU84_011808</name>
</gene>
<protein>
    <recommendedName>
        <fullName evidence="1">F-box domain-containing protein</fullName>
    </recommendedName>
</protein>
<accession>A0AAD6JQU1</accession>
<evidence type="ECO:0000313" key="2">
    <source>
        <dbReference type="EMBL" id="KAJ6408555.1"/>
    </source>
</evidence>
<dbReference type="SUPFAM" id="SSF81383">
    <property type="entry name" value="F-box domain"/>
    <property type="match status" value="1"/>
</dbReference>
<dbReference type="InterPro" id="IPR001810">
    <property type="entry name" value="F-box_dom"/>
</dbReference>
<evidence type="ECO:0000259" key="1">
    <source>
        <dbReference type="SMART" id="SM00256"/>
    </source>
</evidence>
<reference evidence="2 3" key="1">
    <citation type="journal article" date="2023" name="Int. J. Mol. Sci.">
        <title>De Novo Assembly and Annotation of 11 Diverse Shrub Willow (Salix) Genomes Reveals Novel Gene Organization in Sex-Linked Regions.</title>
        <authorList>
            <person name="Hyden B."/>
            <person name="Feng K."/>
            <person name="Yates T.B."/>
            <person name="Jawdy S."/>
            <person name="Cereghino C."/>
            <person name="Smart L.B."/>
            <person name="Muchero W."/>
        </authorList>
    </citation>
    <scope>NUCLEOTIDE SEQUENCE [LARGE SCALE GENOMIC DNA]</scope>
    <source>
        <tissue evidence="2">Shoot tip</tissue>
    </source>
</reference>